<gene>
    <name evidence="1" type="ORF">DARMORV10_C01P42600.1</name>
</gene>
<accession>A0A816RMD6</accession>
<organism evidence="1">
    <name type="scientific">Brassica napus</name>
    <name type="common">Rape</name>
    <dbReference type="NCBI Taxonomy" id="3708"/>
    <lineage>
        <taxon>Eukaryota</taxon>
        <taxon>Viridiplantae</taxon>
        <taxon>Streptophyta</taxon>
        <taxon>Embryophyta</taxon>
        <taxon>Tracheophyta</taxon>
        <taxon>Spermatophyta</taxon>
        <taxon>Magnoliopsida</taxon>
        <taxon>eudicotyledons</taxon>
        <taxon>Gunneridae</taxon>
        <taxon>Pentapetalae</taxon>
        <taxon>rosids</taxon>
        <taxon>malvids</taxon>
        <taxon>Brassicales</taxon>
        <taxon>Brassicaceae</taxon>
        <taxon>Brassiceae</taxon>
        <taxon>Brassica</taxon>
    </lineage>
</organism>
<feature type="non-terminal residue" evidence="1">
    <location>
        <position position="1"/>
    </location>
</feature>
<sequence>STKYQIRFAVSDETTVEGYGNNTNGDSSSSRTMCSRSVLFYIEFYCKITSFV</sequence>
<dbReference type="Proteomes" id="UP001295469">
    <property type="component" value="Chromosome C01"/>
</dbReference>
<dbReference type="AlphaFoldDB" id="A0A816RMD6"/>
<protein>
    <submittedName>
        <fullName evidence="1">(rape) hypothetical protein</fullName>
    </submittedName>
</protein>
<proteinExistence type="predicted"/>
<reference evidence="1" key="1">
    <citation type="submission" date="2021-01" db="EMBL/GenBank/DDBJ databases">
        <authorList>
            <consortium name="Genoscope - CEA"/>
            <person name="William W."/>
        </authorList>
    </citation>
    <scope>NUCLEOTIDE SEQUENCE</scope>
</reference>
<evidence type="ECO:0000313" key="1">
    <source>
        <dbReference type="EMBL" id="CAF2077108.1"/>
    </source>
</evidence>
<name>A0A816RMD6_BRANA</name>
<dbReference type="EMBL" id="HG994365">
    <property type="protein sequence ID" value="CAF2077108.1"/>
    <property type="molecule type" value="Genomic_DNA"/>
</dbReference>